<dbReference type="Gene3D" id="3.90.1150.30">
    <property type="match status" value="1"/>
</dbReference>
<gene>
    <name evidence="1" type="ORF">E2980_21160</name>
</gene>
<comment type="caution">
    <text evidence="1">The sequence shown here is derived from an EMBL/GenBank/DDBJ whole genome shotgun (WGS) entry which is preliminary data.</text>
</comment>
<dbReference type="EMBL" id="SOMN01000043">
    <property type="protein sequence ID" value="TFE22663.1"/>
    <property type="molecule type" value="Genomic_DNA"/>
</dbReference>
<dbReference type="InterPro" id="IPR038056">
    <property type="entry name" value="YjbR-like_sf"/>
</dbReference>
<keyword evidence="1" id="KW-0238">DNA-binding</keyword>
<proteinExistence type="predicted"/>
<dbReference type="RefSeq" id="WP_135154242.1">
    <property type="nucleotide sequence ID" value="NZ_SOMN01000043.1"/>
</dbReference>
<accession>A0A4Y8LP07</accession>
<dbReference type="AlphaFoldDB" id="A0A4Y8LP07"/>
<dbReference type="Proteomes" id="UP000297900">
    <property type="component" value="Unassembled WGS sequence"/>
</dbReference>
<evidence type="ECO:0000313" key="1">
    <source>
        <dbReference type="EMBL" id="TFE22663.1"/>
    </source>
</evidence>
<dbReference type="Pfam" id="PF04237">
    <property type="entry name" value="YjbR"/>
    <property type="match status" value="1"/>
</dbReference>
<keyword evidence="2" id="KW-1185">Reference proteome</keyword>
<reference evidence="1 2" key="1">
    <citation type="submission" date="2019-03" db="EMBL/GenBank/DDBJ databases">
        <title>Cohnella endophytica sp. nov., a novel endophytic bacterium isolated from bark of Sonneratia apetala.</title>
        <authorList>
            <person name="Tuo L."/>
        </authorList>
    </citation>
    <scope>NUCLEOTIDE SEQUENCE [LARGE SCALE GENOMIC DNA]</scope>
    <source>
        <strain evidence="1 2">CCTCC AB 208254</strain>
    </source>
</reference>
<protein>
    <submittedName>
        <fullName evidence="1">MmcQ/YjbR family DNA-binding protein</fullName>
    </submittedName>
</protein>
<name>A0A4Y8LP07_9BACL</name>
<dbReference type="InterPro" id="IPR058532">
    <property type="entry name" value="YjbR/MT2646/Rv2570-like"/>
</dbReference>
<evidence type="ECO:0000313" key="2">
    <source>
        <dbReference type="Proteomes" id="UP000297900"/>
    </source>
</evidence>
<dbReference type="SUPFAM" id="SSF142906">
    <property type="entry name" value="YjbR-like"/>
    <property type="match status" value="1"/>
</dbReference>
<dbReference type="OrthoDB" id="277063at2"/>
<sequence length="131" mass="14741">MSNDELKSELGLAMLRSAREIYSKLPSIEEKIDGFGHSVVKVGGKTFIMIGEGEEGNSPGMSIKADKETQQMLIARGDYSRTPYIGQHGWVSIHADRIQDWNELGELIVEAYLRQAPKKLRQSYLDSVKDR</sequence>
<organism evidence="1 2">
    <name type="scientific">Cohnella luojiensis</name>
    <dbReference type="NCBI Taxonomy" id="652876"/>
    <lineage>
        <taxon>Bacteria</taxon>
        <taxon>Bacillati</taxon>
        <taxon>Bacillota</taxon>
        <taxon>Bacilli</taxon>
        <taxon>Bacillales</taxon>
        <taxon>Paenibacillaceae</taxon>
        <taxon>Cohnella</taxon>
    </lineage>
</organism>
<dbReference type="GO" id="GO:0003677">
    <property type="term" value="F:DNA binding"/>
    <property type="evidence" value="ECO:0007669"/>
    <property type="project" value="UniProtKB-KW"/>
</dbReference>